<name>A0A450VLX1_9GAMM</name>
<dbReference type="AlphaFoldDB" id="A0A450VLX1"/>
<dbReference type="EMBL" id="CAADFI010000307">
    <property type="protein sequence ID" value="VFK02832.1"/>
    <property type="molecule type" value="Genomic_DNA"/>
</dbReference>
<protein>
    <submittedName>
        <fullName evidence="3">Uncharacterized protein</fullName>
    </submittedName>
</protein>
<evidence type="ECO:0000313" key="2">
    <source>
        <dbReference type="EMBL" id="VFK03084.1"/>
    </source>
</evidence>
<evidence type="ECO:0000313" key="1">
    <source>
        <dbReference type="EMBL" id="VFK02832.1"/>
    </source>
</evidence>
<dbReference type="EMBL" id="CAADFJ010000299">
    <property type="protein sequence ID" value="VFK05741.1"/>
    <property type="molecule type" value="Genomic_DNA"/>
</dbReference>
<proteinExistence type="predicted"/>
<reference evidence="3" key="1">
    <citation type="submission" date="2019-02" db="EMBL/GenBank/DDBJ databases">
        <authorList>
            <person name="Gruber-Vodicka R. H."/>
            <person name="Seah K. B. B."/>
        </authorList>
    </citation>
    <scope>NUCLEOTIDE SEQUENCE</scope>
    <source>
        <strain evidence="3">BECK_SA2B12</strain>
        <strain evidence="2">BECK_SA2B15</strain>
        <strain evidence="1">BECK_SA2B20</strain>
    </source>
</reference>
<evidence type="ECO:0000313" key="3">
    <source>
        <dbReference type="EMBL" id="VFK05741.1"/>
    </source>
</evidence>
<sequence length="70" mass="7262">MIDGSIEFFQKALGGLQADDVSEPLRQTGEDGGVEIEGPSVLLDEAGGVVGDGLALRAATSFDYRVGVHQ</sequence>
<gene>
    <name evidence="2" type="ORF">BECKH772A_GA0070896_103063</name>
    <name evidence="1" type="ORF">BECKH772B_GA0070898_103074</name>
    <name evidence="3" type="ORF">BECKH772C_GA0070978_102993</name>
</gene>
<dbReference type="EMBL" id="CAADFG010000306">
    <property type="protein sequence ID" value="VFK03084.1"/>
    <property type="molecule type" value="Genomic_DNA"/>
</dbReference>
<accession>A0A450VLX1</accession>
<organism evidence="3">
    <name type="scientific">Candidatus Kentrum eta</name>
    <dbReference type="NCBI Taxonomy" id="2126337"/>
    <lineage>
        <taxon>Bacteria</taxon>
        <taxon>Pseudomonadati</taxon>
        <taxon>Pseudomonadota</taxon>
        <taxon>Gammaproteobacteria</taxon>
        <taxon>Candidatus Kentrum</taxon>
    </lineage>
</organism>